<evidence type="ECO:0000313" key="3">
    <source>
        <dbReference type="Proteomes" id="UP001227101"/>
    </source>
</evidence>
<evidence type="ECO:0000256" key="1">
    <source>
        <dbReference type="SAM" id="MobiDB-lite"/>
    </source>
</evidence>
<evidence type="ECO:0000313" key="2">
    <source>
        <dbReference type="EMBL" id="WIV56419.1"/>
    </source>
</evidence>
<dbReference type="EMBL" id="CP127173">
    <property type="protein sequence ID" value="WIV56419.1"/>
    <property type="molecule type" value="Genomic_DNA"/>
</dbReference>
<dbReference type="RefSeq" id="WP_285453573.1">
    <property type="nucleotide sequence ID" value="NZ_CP127173.1"/>
</dbReference>
<dbReference type="Proteomes" id="UP001227101">
    <property type="component" value="Chromosome"/>
</dbReference>
<feature type="region of interest" description="Disordered" evidence="1">
    <location>
        <begin position="14"/>
        <end position="51"/>
    </location>
</feature>
<name>A0ABY8XLB7_9PSEU</name>
<gene>
    <name evidence="2" type="ORF">QP939_47795</name>
</gene>
<proteinExistence type="predicted"/>
<accession>A0ABY8XLB7</accession>
<reference evidence="2 3" key="1">
    <citation type="submission" date="2023-06" db="EMBL/GenBank/DDBJ databases">
        <authorList>
            <person name="Oyuntsetseg B."/>
            <person name="Kim S.B."/>
        </authorList>
    </citation>
    <scope>NUCLEOTIDE SEQUENCE [LARGE SCALE GENOMIC DNA]</scope>
    <source>
        <strain evidence="2 3">2-2</strain>
    </source>
</reference>
<keyword evidence="3" id="KW-1185">Reference proteome</keyword>
<sequence length="51" mass="5151">MAFVVEQPTGFGIIDDGGPVDGRHRVDLDARNGEAGSTPPAAIAFRSGPGA</sequence>
<organism evidence="2 3">
    <name type="scientific">Amycolatopsis nalaikhensis</name>
    <dbReference type="NCBI Taxonomy" id="715472"/>
    <lineage>
        <taxon>Bacteria</taxon>
        <taxon>Bacillati</taxon>
        <taxon>Actinomycetota</taxon>
        <taxon>Actinomycetes</taxon>
        <taxon>Pseudonocardiales</taxon>
        <taxon>Pseudonocardiaceae</taxon>
        <taxon>Amycolatopsis</taxon>
    </lineage>
</organism>
<feature type="compositionally biased region" description="Basic and acidic residues" evidence="1">
    <location>
        <begin position="21"/>
        <end position="32"/>
    </location>
</feature>
<protein>
    <submittedName>
        <fullName evidence="2">Uncharacterized protein</fullName>
    </submittedName>
</protein>